<evidence type="ECO:0000259" key="3">
    <source>
        <dbReference type="Pfam" id="PF00483"/>
    </source>
</evidence>
<dbReference type="GO" id="GO:0016779">
    <property type="term" value="F:nucleotidyltransferase activity"/>
    <property type="evidence" value="ECO:0007669"/>
    <property type="project" value="UniProtKB-KW"/>
</dbReference>
<gene>
    <name evidence="4" type="ORF">DFK10_08530</name>
</gene>
<keyword evidence="1 4" id="KW-0808">Transferase</keyword>
<organism evidence="4 5">
    <name type="scientific">Salibaculum griseiflavum</name>
    <dbReference type="NCBI Taxonomy" id="1914409"/>
    <lineage>
        <taxon>Bacteria</taxon>
        <taxon>Pseudomonadati</taxon>
        <taxon>Pseudomonadota</taxon>
        <taxon>Alphaproteobacteria</taxon>
        <taxon>Rhodobacterales</taxon>
        <taxon>Roseobacteraceae</taxon>
        <taxon>Salibaculum</taxon>
    </lineage>
</organism>
<evidence type="ECO:0000313" key="5">
    <source>
        <dbReference type="Proteomes" id="UP000245293"/>
    </source>
</evidence>
<evidence type="ECO:0000313" key="4">
    <source>
        <dbReference type="EMBL" id="PWG17081.1"/>
    </source>
</evidence>
<dbReference type="Proteomes" id="UP000245293">
    <property type="component" value="Unassembled WGS sequence"/>
</dbReference>
<name>A0A2V1P3K6_9RHOB</name>
<proteinExistence type="predicted"/>
<evidence type="ECO:0000256" key="1">
    <source>
        <dbReference type="ARBA" id="ARBA00022679"/>
    </source>
</evidence>
<dbReference type="PANTHER" id="PTHR43584">
    <property type="entry name" value="NUCLEOTIDYL TRANSFERASE"/>
    <property type="match status" value="1"/>
</dbReference>
<comment type="caution">
    <text evidence="4">The sequence shown here is derived from an EMBL/GenBank/DDBJ whole genome shotgun (WGS) entry which is preliminary data.</text>
</comment>
<dbReference type="InterPro" id="IPR029044">
    <property type="entry name" value="Nucleotide-diphossugar_trans"/>
</dbReference>
<dbReference type="Pfam" id="PF00483">
    <property type="entry name" value="NTP_transferase"/>
    <property type="match status" value="1"/>
</dbReference>
<evidence type="ECO:0000256" key="2">
    <source>
        <dbReference type="ARBA" id="ARBA00022695"/>
    </source>
</evidence>
<accession>A0A2V1P3K6</accession>
<dbReference type="CDD" id="cd06422">
    <property type="entry name" value="NTP_transferase_like_1"/>
    <property type="match status" value="1"/>
</dbReference>
<dbReference type="OrthoDB" id="9788272at2"/>
<dbReference type="SUPFAM" id="SSF53448">
    <property type="entry name" value="Nucleotide-diphospho-sugar transferases"/>
    <property type="match status" value="1"/>
</dbReference>
<dbReference type="RefSeq" id="WP_109388602.1">
    <property type="nucleotide sequence ID" value="NZ_QETF01000007.1"/>
</dbReference>
<dbReference type="AlphaFoldDB" id="A0A2V1P3K6"/>
<keyword evidence="2" id="KW-0548">Nucleotidyltransferase</keyword>
<dbReference type="PANTHER" id="PTHR43584:SF8">
    <property type="entry name" value="N-ACETYLMURAMATE ALPHA-1-PHOSPHATE URIDYLYLTRANSFERASE"/>
    <property type="match status" value="1"/>
</dbReference>
<dbReference type="EMBL" id="QETF01000007">
    <property type="protein sequence ID" value="PWG17081.1"/>
    <property type="molecule type" value="Genomic_DNA"/>
</dbReference>
<dbReference type="InterPro" id="IPR050065">
    <property type="entry name" value="GlmU-like"/>
</dbReference>
<feature type="domain" description="Nucleotidyl transferase" evidence="3">
    <location>
        <begin position="9"/>
        <end position="142"/>
    </location>
</feature>
<dbReference type="InterPro" id="IPR005835">
    <property type="entry name" value="NTP_transferase_dom"/>
</dbReference>
<sequence length="229" mass="25032">MSLAKPDTALLFGAGFGTRMAPLTLDRPKPLVEVAGRPLLDHALDILAEGGIEQIAINTHYLAEQIADHLADRPVLISHEPEILDTGGGLKQALNLLESDPVLTLNTDAVWTGPNPVKTLLRHWDPDRMEALLLLVANENATGHRGKGDFLMDPEGRLTPGPGAVYTGLQIIRTDRVSQHSQTAFSLWEIWREMLDRGTIFGALHKGGWCDVGRPDSIALAEDLLRRHA</sequence>
<protein>
    <submittedName>
        <fullName evidence="4">Nucleotidyltransferase</fullName>
    </submittedName>
</protein>
<keyword evidence="5" id="KW-1185">Reference proteome</keyword>
<reference evidence="5" key="1">
    <citation type="submission" date="2018-05" db="EMBL/GenBank/DDBJ databases">
        <authorList>
            <person name="Du Z."/>
            <person name="Wang X."/>
        </authorList>
    </citation>
    <scope>NUCLEOTIDE SEQUENCE [LARGE SCALE GENOMIC DNA]</scope>
    <source>
        <strain evidence="5">WDS4C29</strain>
    </source>
</reference>
<dbReference type="Gene3D" id="3.90.550.10">
    <property type="entry name" value="Spore Coat Polysaccharide Biosynthesis Protein SpsA, Chain A"/>
    <property type="match status" value="1"/>
</dbReference>